<feature type="transmembrane region" description="Helical" evidence="1">
    <location>
        <begin position="38"/>
        <end position="56"/>
    </location>
</feature>
<accession>A0A939DZY1</accession>
<reference evidence="2" key="1">
    <citation type="submission" date="2021-03" db="EMBL/GenBank/DDBJ databases">
        <authorList>
            <person name="Sun Q."/>
        </authorList>
    </citation>
    <scope>NUCLEOTIDE SEQUENCE</scope>
    <source>
        <strain evidence="2">CCM 8862</strain>
    </source>
</reference>
<organism evidence="2 3">
    <name type="scientific">Corynebacterium mendelii</name>
    <dbReference type="NCBI Taxonomy" id="2765362"/>
    <lineage>
        <taxon>Bacteria</taxon>
        <taxon>Bacillati</taxon>
        <taxon>Actinomycetota</taxon>
        <taxon>Actinomycetes</taxon>
        <taxon>Mycobacteriales</taxon>
        <taxon>Corynebacteriaceae</taxon>
        <taxon>Corynebacterium</taxon>
    </lineage>
</organism>
<comment type="caution">
    <text evidence="2">The sequence shown here is derived from an EMBL/GenBank/DDBJ whole genome shotgun (WGS) entry which is preliminary data.</text>
</comment>
<evidence type="ECO:0000313" key="3">
    <source>
        <dbReference type="Proteomes" id="UP000664332"/>
    </source>
</evidence>
<feature type="transmembrane region" description="Helical" evidence="1">
    <location>
        <begin position="61"/>
        <end position="84"/>
    </location>
</feature>
<dbReference type="AlphaFoldDB" id="A0A939DZY1"/>
<sequence length="86" mass="9069">MSGFSFYGKHRPRVLVAVAWLLVFASVLLLMLSPGMPGTYLAFSVAAGLVVIALAVKLKSILLLVAGSCVAVSYYGMALMMMSVTP</sequence>
<dbReference type="Proteomes" id="UP000664332">
    <property type="component" value="Unassembled WGS sequence"/>
</dbReference>
<feature type="transmembrane region" description="Helical" evidence="1">
    <location>
        <begin position="12"/>
        <end position="32"/>
    </location>
</feature>
<dbReference type="RefSeq" id="WP_207117619.1">
    <property type="nucleotide sequence ID" value="NZ_JAFLEQ010000003.1"/>
</dbReference>
<evidence type="ECO:0000313" key="2">
    <source>
        <dbReference type="EMBL" id="MBN9643201.1"/>
    </source>
</evidence>
<gene>
    <name evidence="2" type="ORF">JZY06_00925</name>
</gene>
<keyword evidence="3" id="KW-1185">Reference proteome</keyword>
<evidence type="ECO:0000256" key="1">
    <source>
        <dbReference type="SAM" id="Phobius"/>
    </source>
</evidence>
<proteinExistence type="predicted"/>
<dbReference type="EMBL" id="JAFLEQ010000003">
    <property type="protein sequence ID" value="MBN9643201.1"/>
    <property type="molecule type" value="Genomic_DNA"/>
</dbReference>
<name>A0A939DZY1_9CORY</name>
<keyword evidence="1" id="KW-1133">Transmembrane helix</keyword>
<keyword evidence="1" id="KW-0812">Transmembrane</keyword>
<keyword evidence="1" id="KW-0472">Membrane</keyword>
<protein>
    <submittedName>
        <fullName evidence="2">Uncharacterized protein</fullName>
    </submittedName>
</protein>